<keyword evidence="4" id="KW-0963">Cytoplasm</keyword>
<dbReference type="CDD" id="cd11944">
    <property type="entry name" value="SH3_Endophilin_B2"/>
    <property type="match status" value="1"/>
</dbReference>
<dbReference type="InterPro" id="IPR050384">
    <property type="entry name" value="Endophilin_SH3RF"/>
</dbReference>
<dbReference type="SMART" id="SM00721">
    <property type="entry name" value="BAR"/>
    <property type="match status" value="1"/>
</dbReference>
<dbReference type="InterPro" id="IPR001452">
    <property type="entry name" value="SH3_domain"/>
</dbReference>
<dbReference type="InterPro" id="IPR004148">
    <property type="entry name" value="BAR_dom"/>
</dbReference>
<evidence type="ECO:0000256" key="7">
    <source>
        <dbReference type="ARBA" id="ARBA00040331"/>
    </source>
</evidence>
<evidence type="ECO:0000256" key="8">
    <source>
        <dbReference type="ARBA" id="ARBA00042180"/>
    </source>
</evidence>
<evidence type="ECO:0000313" key="13">
    <source>
        <dbReference type="EMBL" id="KAI1232107.1"/>
    </source>
</evidence>
<feature type="domain" description="SH3" evidence="10">
    <location>
        <begin position="325"/>
        <end position="386"/>
    </location>
</feature>
<evidence type="ECO:0000256" key="9">
    <source>
        <dbReference type="PROSITE-ProRule" id="PRU00192"/>
    </source>
</evidence>
<name>A0A835NYG3_9PASS</name>
<gene>
    <name evidence="13" type="ORF">IHE44_0007163</name>
    <name evidence="12" type="ORF">IHE44_009104</name>
</gene>
<dbReference type="GO" id="GO:0005737">
    <property type="term" value="C:cytoplasm"/>
    <property type="evidence" value="ECO:0007669"/>
    <property type="project" value="UniProtKB-SubCell"/>
</dbReference>
<dbReference type="OrthoDB" id="14167at2759"/>
<dbReference type="GO" id="GO:0061024">
    <property type="term" value="P:membrane organization"/>
    <property type="evidence" value="ECO:0007669"/>
    <property type="project" value="TreeGrafter"/>
</dbReference>
<dbReference type="SUPFAM" id="SSF50044">
    <property type="entry name" value="SH3-domain"/>
    <property type="match status" value="1"/>
</dbReference>
<dbReference type="InterPro" id="IPR027267">
    <property type="entry name" value="AH/BAR_dom_sf"/>
</dbReference>
<evidence type="ECO:0000256" key="5">
    <source>
        <dbReference type="ARBA" id="ARBA00023054"/>
    </source>
</evidence>
<organism evidence="12">
    <name type="scientific">Lamprotornis superbus</name>
    <dbReference type="NCBI Taxonomy" id="245042"/>
    <lineage>
        <taxon>Eukaryota</taxon>
        <taxon>Metazoa</taxon>
        <taxon>Chordata</taxon>
        <taxon>Craniata</taxon>
        <taxon>Vertebrata</taxon>
        <taxon>Euteleostomi</taxon>
        <taxon>Archelosauria</taxon>
        <taxon>Archosauria</taxon>
        <taxon>Dinosauria</taxon>
        <taxon>Saurischia</taxon>
        <taxon>Theropoda</taxon>
        <taxon>Coelurosauria</taxon>
        <taxon>Aves</taxon>
        <taxon>Neognathae</taxon>
        <taxon>Neoaves</taxon>
        <taxon>Telluraves</taxon>
        <taxon>Australaves</taxon>
        <taxon>Passeriformes</taxon>
        <taxon>Sturnidae</taxon>
        <taxon>Lamprotornis</taxon>
    </lineage>
</organism>
<dbReference type="Gene3D" id="2.30.30.40">
    <property type="entry name" value="SH3 Domains"/>
    <property type="match status" value="1"/>
</dbReference>
<keyword evidence="5" id="KW-0175">Coiled coil</keyword>
<comment type="subunit">
    <text evidence="6">Homodimer, and heterodimer with SH3GLB1.</text>
</comment>
<dbReference type="Pfam" id="PF14604">
    <property type="entry name" value="SH3_9"/>
    <property type="match status" value="1"/>
</dbReference>
<evidence type="ECO:0000259" key="10">
    <source>
        <dbReference type="PROSITE" id="PS50002"/>
    </source>
</evidence>
<dbReference type="Proteomes" id="UP000618051">
    <property type="component" value="Unassembled WGS sequence"/>
</dbReference>
<dbReference type="PANTHER" id="PTHR14167">
    <property type="entry name" value="SH3 DOMAIN-CONTAINING"/>
    <property type="match status" value="1"/>
</dbReference>
<keyword evidence="14" id="KW-1185">Reference proteome</keyword>
<dbReference type="GO" id="GO:0016020">
    <property type="term" value="C:membrane"/>
    <property type="evidence" value="ECO:0007669"/>
    <property type="project" value="TreeGrafter"/>
</dbReference>
<sequence>MEFNVKKLASDAGVFFSRAMQFTEEKLGQAEKTELDAHFENLLARADCTKNWTEKILRQTEVLLQPNPSARVEEFLYEKLDRKVPSRVTNGELLAQYMTEAANDFGPGTPYEREFIRSASINFLTPLRNFLEGDWRTISKERRILQNRRLDLDACKARLKKAKAAEAKAAAVPDFQETRPRNYVLSASASALWSDEVEKAEHELRLTQTEFDRQAEVTRLLLEGISSTHVNHLRCLHEFVESQTNYYAQCYQFMLDLQKQLGRFSGTFVGNAESASPAAATSPPAVAAATLPAVPTIPVVPTIVGVPNTVAEGVLNPNEVKPPASGTRRARVLYDYEAADSTELALLADEMITVYSLPGMDPDWLIGERGNQKGKVPVTYLELLMAFPGELCPSAAAHQLHFPREPVKPTHPAHPWETSNAQLAKSHSLSWGLEAPTYPCPLKLEDFFVETNLLPQGLTPNLRARDHASRLHFLWEVALGLQSLQAFLQALLPVLLSWLFFRIFCGLRAVLAPQRKGCGDKQGDKGSSSGLEAGVKIKTKLLILPVPPDTPTRCQSLVVPFPADTSQLYYSFRGSEKQQLLLHLKQK</sequence>
<dbReference type="SMART" id="SM00326">
    <property type="entry name" value="SH3"/>
    <property type="match status" value="1"/>
</dbReference>
<evidence type="ECO:0000256" key="2">
    <source>
        <dbReference type="ARBA" id="ARBA00006697"/>
    </source>
</evidence>
<evidence type="ECO:0000256" key="6">
    <source>
        <dbReference type="ARBA" id="ARBA00038771"/>
    </source>
</evidence>
<accession>A0A835NYG3</accession>
<dbReference type="InterPro" id="IPR036028">
    <property type="entry name" value="SH3-like_dom_sf"/>
</dbReference>
<comment type="subcellular location">
    <subcellularLocation>
        <location evidence="1">Cytoplasm</location>
    </subcellularLocation>
</comment>
<feature type="domain" description="BAR" evidence="11">
    <location>
        <begin position="24"/>
        <end position="270"/>
    </location>
</feature>
<comment type="caution">
    <text evidence="12">The sequence shown here is derived from an EMBL/GenBank/DDBJ whole genome shotgun (WGS) entry which is preliminary data.</text>
</comment>
<dbReference type="PANTHER" id="PTHR14167:SF68">
    <property type="entry name" value="DREBRIN-LIKE PROTEIN-RELATED"/>
    <property type="match status" value="1"/>
</dbReference>
<dbReference type="SUPFAM" id="SSF103657">
    <property type="entry name" value="BAR/IMD domain-like"/>
    <property type="match status" value="1"/>
</dbReference>
<comment type="similarity">
    <text evidence="2">Belongs to the endophilin family.</text>
</comment>
<evidence type="ECO:0000313" key="12">
    <source>
        <dbReference type="EMBL" id="KAG0122468.1"/>
    </source>
</evidence>
<evidence type="ECO:0000256" key="3">
    <source>
        <dbReference type="ARBA" id="ARBA00022443"/>
    </source>
</evidence>
<proteinExistence type="inferred from homology"/>
<evidence type="ECO:0000256" key="1">
    <source>
        <dbReference type="ARBA" id="ARBA00004496"/>
    </source>
</evidence>
<dbReference type="EMBL" id="JADDUC010000036">
    <property type="protein sequence ID" value="KAG0122468.1"/>
    <property type="molecule type" value="Genomic_DNA"/>
</dbReference>
<reference evidence="13 14" key="2">
    <citation type="journal article" date="2021" name="J. Hered.">
        <title>Feather Gene Expression Elucidates the Developmental Basis of Plumage Iridescence in African Starlings.</title>
        <authorList>
            <person name="Rubenstein D.R."/>
            <person name="Corvelo A."/>
            <person name="MacManes M.D."/>
            <person name="Maia R."/>
            <person name="Narzisi G."/>
            <person name="Rousaki A."/>
            <person name="Vandenabeele P."/>
            <person name="Shawkey M.D."/>
            <person name="Solomon J."/>
        </authorList>
    </citation>
    <scope>NUCLEOTIDE SEQUENCE [LARGE SCALE GENOMIC DNA]</scope>
    <source>
        <strain evidence="13">SS15</strain>
    </source>
</reference>
<evidence type="ECO:0000256" key="4">
    <source>
        <dbReference type="ARBA" id="ARBA00022490"/>
    </source>
</evidence>
<reference evidence="12" key="1">
    <citation type="submission" date="2020-10" db="EMBL/GenBank/DDBJ databases">
        <title>Feather gene expression reveals the developmental basis of iridescence in African starlings.</title>
        <authorList>
            <person name="Rubenstein D.R."/>
        </authorList>
    </citation>
    <scope>NUCLEOTIDE SEQUENCE</scope>
    <source>
        <strain evidence="12">SS15</strain>
        <tissue evidence="12">Liver</tissue>
    </source>
</reference>
<protein>
    <recommendedName>
        <fullName evidence="7">Endophilin-B2</fullName>
    </recommendedName>
    <alternativeName>
        <fullName evidence="8">SH3 domain-containing GRB2-like protein B2</fullName>
    </alternativeName>
</protein>
<evidence type="ECO:0000313" key="14">
    <source>
        <dbReference type="Proteomes" id="UP000618051"/>
    </source>
</evidence>
<evidence type="ECO:0000259" key="11">
    <source>
        <dbReference type="PROSITE" id="PS51021"/>
    </source>
</evidence>
<dbReference type="AlphaFoldDB" id="A0A835NYG3"/>
<dbReference type="InterPro" id="IPR035640">
    <property type="entry name" value="Endophilin_B2_SH3"/>
</dbReference>
<dbReference type="FunFam" id="2.30.30.40:FF:000028">
    <property type="entry name" value="endophilin-B2 isoform X1"/>
    <property type="match status" value="1"/>
</dbReference>
<dbReference type="PROSITE" id="PS51021">
    <property type="entry name" value="BAR"/>
    <property type="match status" value="1"/>
</dbReference>
<keyword evidence="3 9" id="KW-0728">SH3 domain</keyword>
<dbReference type="Gene3D" id="1.20.1270.60">
    <property type="entry name" value="Arfaptin homology (AH) domain/BAR domain"/>
    <property type="match status" value="1"/>
</dbReference>
<reference evidence="13" key="3">
    <citation type="submission" date="2022-01" db="EMBL/GenBank/DDBJ databases">
        <authorList>
            <person name="Rubenstein D.R."/>
        </authorList>
    </citation>
    <scope>NUCLEOTIDE SEQUENCE</scope>
    <source>
        <strain evidence="13">SS15</strain>
        <tissue evidence="13">Liver</tissue>
    </source>
</reference>
<dbReference type="Pfam" id="PF03114">
    <property type="entry name" value="BAR"/>
    <property type="match status" value="1"/>
</dbReference>
<dbReference type="PROSITE" id="PS50002">
    <property type="entry name" value="SH3"/>
    <property type="match status" value="1"/>
</dbReference>
<dbReference type="EMBL" id="JADDUC020000023">
    <property type="protein sequence ID" value="KAI1232107.1"/>
    <property type="molecule type" value="Genomic_DNA"/>
</dbReference>